<dbReference type="AlphaFoldDB" id="A0A1F5P7W0"/>
<feature type="domain" description="bAvd-like" evidence="1">
    <location>
        <begin position="15"/>
        <end position="119"/>
    </location>
</feature>
<dbReference type="EMBL" id="MFES01000016">
    <property type="protein sequence ID" value="OGE86011.1"/>
    <property type="molecule type" value="Genomic_DNA"/>
</dbReference>
<organism evidence="2 3">
    <name type="scientific">Candidatus Doudnabacteria bacterium RIFCSPHIGHO2_02_FULL_46_11</name>
    <dbReference type="NCBI Taxonomy" id="1817832"/>
    <lineage>
        <taxon>Bacteria</taxon>
        <taxon>Candidatus Doudnaibacteriota</taxon>
    </lineage>
</organism>
<dbReference type="InterPro" id="IPR036583">
    <property type="entry name" value="23S_rRNA_IVS_sf"/>
</dbReference>
<evidence type="ECO:0000259" key="1">
    <source>
        <dbReference type="Pfam" id="PF22296"/>
    </source>
</evidence>
<comment type="caution">
    <text evidence="2">The sequence shown here is derived from an EMBL/GenBank/DDBJ whole genome shotgun (WGS) entry which is preliminary data.</text>
</comment>
<dbReference type="Proteomes" id="UP000176786">
    <property type="component" value="Unassembled WGS sequence"/>
</dbReference>
<dbReference type="SUPFAM" id="SSF158446">
    <property type="entry name" value="IVS-encoded protein-like"/>
    <property type="match status" value="1"/>
</dbReference>
<reference evidence="2 3" key="1">
    <citation type="journal article" date="2016" name="Nat. Commun.">
        <title>Thousands of microbial genomes shed light on interconnected biogeochemical processes in an aquifer system.</title>
        <authorList>
            <person name="Anantharaman K."/>
            <person name="Brown C.T."/>
            <person name="Hug L.A."/>
            <person name="Sharon I."/>
            <person name="Castelle C.J."/>
            <person name="Probst A.J."/>
            <person name="Thomas B.C."/>
            <person name="Singh A."/>
            <person name="Wilkins M.J."/>
            <person name="Karaoz U."/>
            <person name="Brodie E.L."/>
            <person name="Williams K.H."/>
            <person name="Hubbard S.S."/>
            <person name="Banfield J.F."/>
        </authorList>
    </citation>
    <scope>NUCLEOTIDE SEQUENCE [LARGE SCALE GENOMIC DNA]</scope>
</reference>
<evidence type="ECO:0000313" key="2">
    <source>
        <dbReference type="EMBL" id="OGE86011.1"/>
    </source>
</evidence>
<sequence>MENFHSKDLYSEIPIVRKMLDLYKLFYGYLALFPKKDKYALGSKCEMYIISTLELALAASSSSREEKLIFVKQASTKFDSLKVFLRLANELRILDNKKYLELQKHIQEIGRMLGGWQKTLR</sequence>
<protein>
    <recommendedName>
        <fullName evidence="1">bAvd-like domain-containing protein</fullName>
    </recommendedName>
</protein>
<dbReference type="Gene3D" id="1.20.1440.60">
    <property type="entry name" value="23S rRNA-intervening sequence"/>
    <property type="match status" value="1"/>
</dbReference>
<dbReference type="STRING" id="1817832.A3J48_03175"/>
<name>A0A1F5P7W0_9BACT</name>
<dbReference type="Pfam" id="PF22296">
    <property type="entry name" value="bAvd"/>
    <property type="match status" value="1"/>
</dbReference>
<accession>A0A1F5P7W0</accession>
<dbReference type="CDD" id="cd16376">
    <property type="entry name" value="Avd_like"/>
    <property type="match status" value="1"/>
</dbReference>
<dbReference type="NCBIfam" id="TIGR02436">
    <property type="entry name" value="four helix bundle protein"/>
    <property type="match status" value="1"/>
</dbReference>
<proteinExistence type="predicted"/>
<dbReference type="InterPro" id="IPR012657">
    <property type="entry name" value="23S_rRNA-intervening_sequence"/>
</dbReference>
<dbReference type="InterPro" id="IPR055360">
    <property type="entry name" value="bAvd"/>
</dbReference>
<evidence type="ECO:0000313" key="3">
    <source>
        <dbReference type="Proteomes" id="UP000176786"/>
    </source>
</evidence>
<gene>
    <name evidence="2" type="ORF">A3J48_03175</name>
</gene>